<name>A0ABW0FAP1_9HYPH</name>
<dbReference type="Pfam" id="PF18906">
    <property type="entry name" value="Phage_tube_2"/>
    <property type="match status" value="2"/>
</dbReference>
<protein>
    <submittedName>
        <fullName evidence="1">Phage tail tube protein</fullName>
    </submittedName>
</protein>
<reference evidence="2" key="1">
    <citation type="journal article" date="2019" name="Int. J. Syst. Evol. Microbiol.">
        <title>The Global Catalogue of Microorganisms (GCM) 10K type strain sequencing project: providing services to taxonomists for standard genome sequencing and annotation.</title>
        <authorList>
            <consortium name="The Broad Institute Genomics Platform"/>
            <consortium name="The Broad Institute Genome Sequencing Center for Infectious Disease"/>
            <person name="Wu L."/>
            <person name="Ma J."/>
        </authorList>
    </citation>
    <scope>NUCLEOTIDE SEQUENCE [LARGE SCALE GENOMIC DNA]</scope>
    <source>
        <strain evidence="2">CGMCC 1.15643</strain>
    </source>
</reference>
<dbReference type="InterPro" id="IPR044000">
    <property type="entry name" value="Phage_tube_2"/>
</dbReference>
<dbReference type="EMBL" id="JBHSLI010000008">
    <property type="protein sequence ID" value="MFC5295094.1"/>
    <property type="molecule type" value="Genomic_DNA"/>
</dbReference>
<organism evidence="1 2">
    <name type="scientific">Bosea minatitlanensis</name>
    <dbReference type="NCBI Taxonomy" id="128782"/>
    <lineage>
        <taxon>Bacteria</taxon>
        <taxon>Pseudomonadati</taxon>
        <taxon>Pseudomonadota</taxon>
        <taxon>Alphaproteobacteria</taxon>
        <taxon>Hyphomicrobiales</taxon>
        <taxon>Boseaceae</taxon>
        <taxon>Bosea</taxon>
    </lineage>
</organism>
<keyword evidence="2" id="KW-1185">Reference proteome</keyword>
<gene>
    <name evidence="1" type="ORF">ACFPK2_19050</name>
</gene>
<dbReference type="RefSeq" id="WP_158445338.1">
    <property type="nucleotide sequence ID" value="NZ_JAOAOS010000008.1"/>
</dbReference>
<proteinExistence type="predicted"/>
<accession>A0ABW0FAP1</accession>
<evidence type="ECO:0000313" key="1">
    <source>
        <dbReference type="EMBL" id="MFC5295094.1"/>
    </source>
</evidence>
<dbReference type="Proteomes" id="UP001595976">
    <property type="component" value="Unassembled WGS sequence"/>
</dbReference>
<comment type="caution">
    <text evidence="1">The sequence shown here is derived from an EMBL/GenBank/DDBJ whole genome shotgun (WGS) entry which is preliminary data.</text>
</comment>
<sequence length="421" mass="43621">MARARGANAGLAAVFESTYGVPPASGYRKLPFVSANLGEEQSLIESDLLGFGREPQQPAYDVINNEGDVVVPVDQRNIGFWLRGLMGPPTSAAVVAASGSIVFSAQPANSSTITLNGIAWTFVSSAPSGNESQIGANLAATLTNLVTALNASAVSQIAAATYAQTGGTTLTITHDTIGAAGNAYTLATQAASNGTPSGATLAGGANSHTFVSGAQSLPSMAIEMQLPDVPFFGMTYGARVNRFQVQAQRSGLLSATINLIAQGESVATSTQAGTPTSLVLDRFSQFQGEVKRNGVALGNIVSAELAYSNNLERVEVIRSDGRIADADPGIIAATGTITTRFSDTTLVDQATNRTPCELSFGWTAGPSASLTWTLHRVFLPRGDRQIQGPGGIQIPFAFQSARDPTLNQTATCVLINDVASY</sequence>
<evidence type="ECO:0000313" key="2">
    <source>
        <dbReference type="Proteomes" id="UP001595976"/>
    </source>
</evidence>